<dbReference type="GO" id="GO:0005737">
    <property type="term" value="C:cytoplasm"/>
    <property type="evidence" value="ECO:0007669"/>
    <property type="project" value="TreeGrafter"/>
</dbReference>
<evidence type="ECO:0000256" key="1">
    <source>
        <dbReference type="ARBA" id="ARBA00022737"/>
    </source>
</evidence>
<feature type="region of interest" description="Disordered" evidence="2">
    <location>
        <begin position="129"/>
        <end position="174"/>
    </location>
</feature>
<organism evidence="4 5">
    <name type="scientific">Ridgeia piscesae</name>
    <name type="common">Tubeworm</name>
    <dbReference type="NCBI Taxonomy" id="27915"/>
    <lineage>
        <taxon>Eukaryota</taxon>
        <taxon>Metazoa</taxon>
        <taxon>Spiralia</taxon>
        <taxon>Lophotrochozoa</taxon>
        <taxon>Annelida</taxon>
        <taxon>Polychaeta</taxon>
        <taxon>Sedentaria</taxon>
        <taxon>Canalipalpata</taxon>
        <taxon>Sabellida</taxon>
        <taxon>Siboglinidae</taxon>
        <taxon>Ridgeia</taxon>
    </lineage>
</organism>
<dbReference type="SMART" id="SM00233">
    <property type="entry name" value="PH"/>
    <property type="match status" value="1"/>
</dbReference>
<keyword evidence="1" id="KW-0677">Repeat</keyword>
<proteinExistence type="predicted"/>
<feature type="domain" description="PH" evidence="3">
    <location>
        <begin position="4"/>
        <end position="114"/>
    </location>
</feature>
<dbReference type="SUPFAM" id="SSF50156">
    <property type="entry name" value="PDZ domain-like"/>
    <property type="match status" value="1"/>
</dbReference>
<dbReference type="SUPFAM" id="SSF50729">
    <property type="entry name" value="PH domain-like"/>
    <property type="match status" value="1"/>
</dbReference>
<dbReference type="AlphaFoldDB" id="A0AAD9L206"/>
<dbReference type="InterPro" id="IPR036034">
    <property type="entry name" value="PDZ_sf"/>
</dbReference>
<evidence type="ECO:0000256" key="2">
    <source>
        <dbReference type="SAM" id="MobiDB-lite"/>
    </source>
</evidence>
<gene>
    <name evidence="4" type="ORF">NP493_393g05051</name>
</gene>
<dbReference type="PANTHER" id="PTHR12345">
    <property type="entry name" value="SYNTENIN RELATED"/>
    <property type="match status" value="1"/>
</dbReference>
<dbReference type="GO" id="GO:0005886">
    <property type="term" value="C:plasma membrane"/>
    <property type="evidence" value="ECO:0007669"/>
    <property type="project" value="TreeGrafter"/>
</dbReference>
<dbReference type="Gene3D" id="2.30.29.30">
    <property type="entry name" value="Pleckstrin-homology domain (PH domain)/Phosphotyrosine-binding domain (PTB)"/>
    <property type="match status" value="1"/>
</dbReference>
<keyword evidence="5" id="KW-1185">Reference proteome</keyword>
<name>A0AAD9L206_RIDPI</name>
<dbReference type="InterPro" id="IPR011993">
    <property type="entry name" value="PH-like_dom_sf"/>
</dbReference>
<evidence type="ECO:0000259" key="3">
    <source>
        <dbReference type="PROSITE" id="PS50003"/>
    </source>
</evidence>
<sequence length="518" mass="57298">MRRLILKQGYLKKLPNAAKLGAPLKKAVRRWFVFGVISGTNPYLEYYEDEDSVFTGHPINIIFLDTCHDVQQANRHSHHDSVFTVVLRDRNLRLVAQTRTVMLEWARILIEKLMQLDVLESNGPNDYVIPPMARPSRHSIHSGVSSPPQVYDRQRSLSSRGGTPSEEETSQEPDLMRAQIERYLDCGGTFEADLFQPNGNTDAATNSHGTHMDSVAGARPTGGTTAVTFATSPPPPEVNETDPFPAEAAVAEGATAASPGALGKMQEATGTDTVGGWNNPPEADEGAPPPYMARGVLQRGAHVSLKHSQVSQLKGEMASESGVTITLSKLDCHQTMAFVDCFHAIWIAGWNQTARPHLYRSLHIGDRVISVNGQVVESAKMATKLIKSCTNMDSINIVIQRLPHAKVFGFRRTVDGESLGISRMNGTAEIAQVSPEGLAAQQGLPAKALSLDKDNFCNWWITEVNHRPLNLYFKHDEIEHRLNAVGRDISLVVQPIEFINQIKHQLKKLKYYKDFMVQ</sequence>
<dbReference type="PANTHER" id="PTHR12345:SF11">
    <property type="entry name" value="FI13065P"/>
    <property type="match status" value="1"/>
</dbReference>
<dbReference type="EMBL" id="JAODUO010000392">
    <property type="protein sequence ID" value="KAK2181576.1"/>
    <property type="molecule type" value="Genomic_DNA"/>
</dbReference>
<evidence type="ECO:0000313" key="4">
    <source>
        <dbReference type="EMBL" id="KAK2181576.1"/>
    </source>
</evidence>
<dbReference type="InterPro" id="IPR051230">
    <property type="entry name" value="APP-Binding"/>
</dbReference>
<reference evidence="4" key="1">
    <citation type="journal article" date="2023" name="Mol. Biol. Evol.">
        <title>Third-Generation Sequencing Reveals the Adaptive Role of the Epigenome in Three Deep-Sea Polychaetes.</title>
        <authorList>
            <person name="Perez M."/>
            <person name="Aroh O."/>
            <person name="Sun Y."/>
            <person name="Lan Y."/>
            <person name="Juniper S.K."/>
            <person name="Young C.R."/>
            <person name="Angers B."/>
            <person name="Qian P.Y."/>
        </authorList>
    </citation>
    <scope>NUCLEOTIDE SEQUENCE</scope>
    <source>
        <strain evidence="4">R07B-5</strain>
    </source>
</reference>
<comment type="caution">
    <text evidence="4">The sequence shown here is derived from an EMBL/GenBank/DDBJ whole genome shotgun (WGS) entry which is preliminary data.</text>
</comment>
<evidence type="ECO:0000313" key="5">
    <source>
        <dbReference type="Proteomes" id="UP001209878"/>
    </source>
</evidence>
<dbReference type="InterPro" id="IPR001849">
    <property type="entry name" value="PH_domain"/>
</dbReference>
<dbReference type="Proteomes" id="UP001209878">
    <property type="component" value="Unassembled WGS sequence"/>
</dbReference>
<accession>A0AAD9L206</accession>
<dbReference type="PROSITE" id="PS50003">
    <property type="entry name" value="PH_DOMAIN"/>
    <property type="match status" value="1"/>
</dbReference>
<protein>
    <recommendedName>
        <fullName evidence="3">PH domain-containing protein</fullName>
    </recommendedName>
</protein>